<proteinExistence type="predicted"/>
<evidence type="ECO:0000259" key="1">
    <source>
        <dbReference type="SMART" id="SM01100"/>
    </source>
</evidence>
<evidence type="ECO:0000313" key="3">
    <source>
        <dbReference type="Proteomes" id="UP001152799"/>
    </source>
</evidence>
<dbReference type="EMBL" id="OU892283">
    <property type="protein sequence ID" value="CAG9771218.1"/>
    <property type="molecule type" value="Genomic_DNA"/>
</dbReference>
<dbReference type="InterPro" id="IPR011074">
    <property type="entry name" value="CRAL/TRIO_N_dom"/>
</dbReference>
<evidence type="ECO:0000313" key="2">
    <source>
        <dbReference type="EMBL" id="CAG9771218.1"/>
    </source>
</evidence>
<dbReference type="GO" id="GO:0016020">
    <property type="term" value="C:membrane"/>
    <property type="evidence" value="ECO:0007669"/>
    <property type="project" value="TreeGrafter"/>
</dbReference>
<feature type="domain" description="CRAL/TRIO N-terminal" evidence="1">
    <location>
        <begin position="28"/>
        <end position="53"/>
    </location>
</feature>
<dbReference type="InterPro" id="IPR036865">
    <property type="entry name" value="CRAL-TRIO_dom_sf"/>
</dbReference>
<dbReference type="InterPro" id="IPR036273">
    <property type="entry name" value="CRAL/TRIO_N_dom_sf"/>
</dbReference>
<dbReference type="AlphaFoldDB" id="A0A9N9QR35"/>
<protein>
    <recommendedName>
        <fullName evidence="1">CRAL/TRIO N-terminal domain-containing protein</fullName>
    </recommendedName>
</protein>
<dbReference type="OrthoDB" id="1434354at2759"/>
<dbReference type="SMART" id="SM01100">
    <property type="entry name" value="CRAL_TRIO_N"/>
    <property type="match status" value="1"/>
</dbReference>
<gene>
    <name evidence="2" type="ORF">CEUTPL_LOCUS11656</name>
</gene>
<dbReference type="SUPFAM" id="SSF46938">
    <property type="entry name" value="CRAL/TRIO N-terminal domain"/>
    <property type="match status" value="1"/>
</dbReference>
<keyword evidence="3" id="KW-1185">Reference proteome</keyword>
<dbReference type="Gene3D" id="3.40.525.10">
    <property type="entry name" value="CRAL-TRIO lipid binding domain"/>
    <property type="match status" value="1"/>
</dbReference>
<organism evidence="2 3">
    <name type="scientific">Ceutorhynchus assimilis</name>
    <name type="common">cabbage seed weevil</name>
    <dbReference type="NCBI Taxonomy" id="467358"/>
    <lineage>
        <taxon>Eukaryota</taxon>
        <taxon>Metazoa</taxon>
        <taxon>Ecdysozoa</taxon>
        <taxon>Arthropoda</taxon>
        <taxon>Hexapoda</taxon>
        <taxon>Insecta</taxon>
        <taxon>Pterygota</taxon>
        <taxon>Neoptera</taxon>
        <taxon>Endopterygota</taxon>
        <taxon>Coleoptera</taxon>
        <taxon>Polyphaga</taxon>
        <taxon>Cucujiformia</taxon>
        <taxon>Curculionidae</taxon>
        <taxon>Ceutorhynchinae</taxon>
        <taxon>Ceutorhynchus</taxon>
    </lineage>
</organism>
<name>A0A9N9QR35_9CUCU</name>
<sequence length="108" mass="12662">MDKKANISALKLLVQEDAFLTTKFPYDLEEYLERFLKGTDFDVDKALDRIKMYYKTSNEYPDWFRISPPIDQKKIIEANIRICLPDTDREGRPIYIVKLGKGEVNLAL</sequence>
<reference evidence="2" key="1">
    <citation type="submission" date="2022-01" db="EMBL/GenBank/DDBJ databases">
        <authorList>
            <person name="King R."/>
        </authorList>
    </citation>
    <scope>NUCLEOTIDE SEQUENCE</scope>
</reference>
<dbReference type="PANTHER" id="PTHR10174:SF226">
    <property type="entry name" value="CLAVESIN-1-LIKE PROTEIN"/>
    <property type="match status" value="1"/>
</dbReference>
<dbReference type="PANTHER" id="PTHR10174">
    <property type="entry name" value="ALPHA-TOCOPHEROL TRANSFER PROTEIN-RELATED"/>
    <property type="match status" value="1"/>
</dbReference>
<accession>A0A9N9QR35</accession>
<dbReference type="GO" id="GO:1902936">
    <property type="term" value="F:phosphatidylinositol bisphosphate binding"/>
    <property type="evidence" value="ECO:0007669"/>
    <property type="project" value="TreeGrafter"/>
</dbReference>
<dbReference type="Proteomes" id="UP001152799">
    <property type="component" value="Chromosome 7"/>
</dbReference>